<dbReference type="GO" id="GO:0005829">
    <property type="term" value="C:cytosol"/>
    <property type="evidence" value="ECO:0007669"/>
    <property type="project" value="TreeGrafter"/>
</dbReference>
<name>A0A4R6KMZ6_9ACTN</name>
<dbReference type="GO" id="GO:0004643">
    <property type="term" value="F:phosphoribosylaminoimidazolecarboxamide formyltransferase activity"/>
    <property type="evidence" value="ECO:0007669"/>
    <property type="project" value="InterPro"/>
</dbReference>
<dbReference type="InterPro" id="IPR002695">
    <property type="entry name" value="PurH-like"/>
</dbReference>
<evidence type="ECO:0000313" key="1">
    <source>
        <dbReference type="EMBL" id="TDO52651.1"/>
    </source>
</evidence>
<dbReference type="GO" id="GO:0006189">
    <property type="term" value="P:'de novo' IMP biosynthetic process"/>
    <property type="evidence" value="ECO:0007669"/>
    <property type="project" value="TreeGrafter"/>
</dbReference>
<dbReference type="InterPro" id="IPR024051">
    <property type="entry name" value="AICAR_Tfase_dup_dom_sf"/>
</dbReference>
<dbReference type="Pfam" id="PF01808">
    <property type="entry name" value="AICARFT_IMPCHas"/>
    <property type="match status" value="1"/>
</dbReference>
<dbReference type="RefSeq" id="WP_238165397.1">
    <property type="nucleotide sequence ID" value="NZ_SNWQ01000002.1"/>
</dbReference>
<dbReference type="Gene3D" id="3.40.140.20">
    <property type="match status" value="1"/>
</dbReference>
<dbReference type="PANTHER" id="PTHR11692">
    <property type="entry name" value="BIFUNCTIONAL PURINE BIOSYNTHESIS PROTEIN PURH"/>
    <property type="match status" value="1"/>
</dbReference>
<reference evidence="1 2" key="1">
    <citation type="submission" date="2019-03" db="EMBL/GenBank/DDBJ databases">
        <title>Genomic Encyclopedia of Type Strains, Phase III (KMG-III): the genomes of soil and plant-associated and newly described type strains.</title>
        <authorList>
            <person name="Whitman W."/>
        </authorList>
    </citation>
    <scope>NUCLEOTIDE SEQUENCE [LARGE SCALE GENOMIC DNA]</scope>
    <source>
        <strain evidence="1 2">VKM Ac-2527</strain>
    </source>
</reference>
<dbReference type="SUPFAM" id="SSF53927">
    <property type="entry name" value="Cytidine deaminase-like"/>
    <property type="match status" value="1"/>
</dbReference>
<dbReference type="PANTHER" id="PTHR11692:SF0">
    <property type="entry name" value="BIFUNCTIONAL PURINE BIOSYNTHESIS PROTEIN ATIC"/>
    <property type="match status" value="1"/>
</dbReference>
<evidence type="ECO:0000313" key="2">
    <source>
        <dbReference type="Proteomes" id="UP000295388"/>
    </source>
</evidence>
<dbReference type="EMBL" id="SNWQ01000002">
    <property type="protein sequence ID" value="TDO52651.1"/>
    <property type="molecule type" value="Genomic_DNA"/>
</dbReference>
<organism evidence="1 2">
    <name type="scientific">Kribbella caucasensis</name>
    <dbReference type="NCBI Taxonomy" id="2512215"/>
    <lineage>
        <taxon>Bacteria</taxon>
        <taxon>Bacillati</taxon>
        <taxon>Actinomycetota</taxon>
        <taxon>Actinomycetes</taxon>
        <taxon>Propionibacteriales</taxon>
        <taxon>Kribbellaceae</taxon>
        <taxon>Kribbella</taxon>
    </lineage>
</organism>
<dbReference type="SMART" id="SM00798">
    <property type="entry name" value="AICARFT_IMPCHas"/>
    <property type="match status" value="1"/>
</dbReference>
<comment type="caution">
    <text evidence="1">The sequence shown here is derived from an EMBL/GenBank/DDBJ whole genome shotgun (WGS) entry which is preliminary data.</text>
</comment>
<dbReference type="GO" id="GO:0003937">
    <property type="term" value="F:IMP cyclohydrolase activity"/>
    <property type="evidence" value="ECO:0007669"/>
    <property type="project" value="InterPro"/>
</dbReference>
<proteinExistence type="predicted"/>
<accession>A0A4R6KMZ6</accession>
<keyword evidence="2" id="KW-1185">Reference proteome</keyword>
<gene>
    <name evidence="1" type="ORF">EV643_102490</name>
</gene>
<protein>
    <submittedName>
        <fullName evidence="1">AICARFT/IMPCHase bienzyme</fullName>
    </submittedName>
</protein>
<sequence>MHLRYGMNPHQPATISGASPFTVLHGSPSYINILDALNAWQLVREASSAFEVPAATSFKHVSPAGAALAGPLDETIRTTYAVDRISPVTSAYLRARDADPKSSYGDFIAVSHPVDAASSTTDRAGSDQPRRYCVDAAARRTSVAVRSVSR</sequence>
<dbReference type="Proteomes" id="UP000295388">
    <property type="component" value="Unassembled WGS sequence"/>
</dbReference>
<dbReference type="InterPro" id="IPR016193">
    <property type="entry name" value="Cytidine_deaminase-like"/>
</dbReference>
<dbReference type="AlphaFoldDB" id="A0A4R6KMZ6"/>